<evidence type="ECO:0000313" key="3">
    <source>
        <dbReference type="EMBL" id="TDE15385.1"/>
    </source>
</evidence>
<dbReference type="OrthoDB" id="9788235at2"/>
<gene>
    <name evidence="3" type="ORF">E0F88_12795</name>
</gene>
<keyword evidence="4" id="KW-1185">Reference proteome</keyword>
<organism evidence="3 4">
    <name type="scientific">Dyadobacter psychrotolerans</name>
    <dbReference type="NCBI Taxonomy" id="2541721"/>
    <lineage>
        <taxon>Bacteria</taxon>
        <taxon>Pseudomonadati</taxon>
        <taxon>Bacteroidota</taxon>
        <taxon>Cytophagia</taxon>
        <taxon>Cytophagales</taxon>
        <taxon>Spirosomataceae</taxon>
        <taxon>Dyadobacter</taxon>
    </lineage>
</organism>
<reference evidence="3 4" key="1">
    <citation type="submission" date="2019-03" db="EMBL/GenBank/DDBJ databases">
        <title>Dyadobacter AR-3-6 sp. nov., isolated from arctic soil.</title>
        <authorList>
            <person name="Chaudhary D.K."/>
        </authorList>
    </citation>
    <scope>NUCLEOTIDE SEQUENCE [LARGE SCALE GENOMIC DNA]</scope>
    <source>
        <strain evidence="3 4">AR-3-6</strain>
    </source>
</reference>
<dbReference type="PRINTS" id="PR00080">
    <property type="entry name" value="SDRFAMILY"/>
</dbReference>
<evidence type="ECO:0000256" key="2">
    <source>
        <dbReference type="ARBA" id="ARBA00023002"/>
    </source>
</evidence>
<dbReference type="EMBL" id="SMFL01000004">
    <property type="protein sequence ID" value="TDE15385.1"/>
    <property type="molecule type" value="Genomic_DNA"/>
</dbReference>
<dbReference type="NCBIfam" id="NF005559">
    <property type="entry name" value="PRK07231.1"/>
    <property type="match status" value="1"/>
</dbReference>
<name>A0A4R5DVW1_9BACT</name>
<dbReference type="SUPFAM" id="SSF51735">
    <property type="entry name" value="NAD(P)-binding Rossmann-fold domains"/>
    <property type="match status" value="1"/>
</dbReference>
<dbReference type="FunFam" id="3.40.50.720:FF:000084">
    <property type="entry name" value="Short-chain dehydrogenase reductase"/>
    <property type="match status" value="1"/>
</dbReference>
<dbReference type="PANTHER" id="PTHR42760">
    <property type="entry name" value="SHORT-CHAIN DEHYDROGENASES/REDUCTASES FAMILY MEMBER"/>
    <property type="match status" value="1"/>
</dbReference>
<proteinExistence type="inferred from homology"/>
<comment type="caution">
    <text evidence="3">The sequence shown here is derived from an EMBL/GenBank/DDBJ whole genome shotgun (WGS) entry which is preliminary data.</text>
</comment>
<dbReference type="InterPro" id="IPR036291">
    <property type="entry name" value="NAD(P)-bd_dom_sf"/>
</dbReference>
<dbReference type="GO" id="GO:0016616">
    <property type="term" value="F:oxidoreductase activity, acting on the CH-OH group of donors, NAD or NADP as acceptor"/>
    <property type="evidence" value="ECO:0007669"/>
    <property type="project" value="TreeGrafter"/>
</dbReference>
<dbReference type="InterPro" id="IPR002347">
    <property type="entry name" value="SDR_fam"/>
</dbReference>
<keyword evidence="2" id="KW-0560">Oxidoreductase</keyword>
<dbReference type="Pfam" id="PF13561">
    <property type="entry name" value="adh_short_C2"/>
    <property type="match status" value="1"/>
</dbReference>
<dbReference type="Proteomes" id="UP000294850">
    <property type="component" value="Unassembled WGS sequence"/>
</dbReference>
<dbReference type="PROSITE" id="PS00061">
    <property type="entry name" value="ADH_SHORT"/>
    <property type="match status" value="1"/>
</dbReference>
<evidence type="ECO:0000313" key="4">
    <source>
        <dbReference type="Proteomes" id="UP000294850"/>
    </source>
</evidence>
<dbReference type="PANTHER" id="PTHR42760:SF115">
    <property type="entry name" value="3-OXOACYL-[ACYL-CARRIER-PROTEIN] REDUCTASE FABG"/>
    <property type="match status" value="1"/>
</dbReference>
<evidence type="ECO:0000256" key="1">
    <source>
        <dbReference type="ARBA" id="ARBA00006484"/>
    </source>
</evidence>
<dbReference type="Gene3D" id="3.40.50.720">
    <property type="entry name" value="NAD(P)-binding Rossmann-like Domain"/>
    <property type="match status" value="1"/>
</dbReference>
<dbReference type="AlphaFoldDB" id="A0A4R5DVW1"/>
<sequence length="249" mass="26823">MQLYKNKVVLITGAASGIGKTVALTYAQQGANLVIWDRDDEGLADTQKQIQQTGSTALSLKIDLTNPDEIVTGIKTAAEKFGRVDILINNAGLGKSASVYDLSVDDWDYVINTNLRGTFLCSREAARIMKMNNGGFIINIASTRALMSEPDTEAYAASKGGILALTHALAISLGPDHIMVNAISPGWIQTGDYSNLSRTDHQQHPAGRVGKTDDIARACLYLTNPENDFITGTNLVIDGGMTRKMIYAE</sequence>
<comment type="similarity">
    <text evidence="1">Belongs to the short-chain dehydrogenases/reductases (SDR) family.</text>
</comment>
<dbReference type="RefSeq" id="WP_131958648.1">
    <property type="nucleotide sequence ID" value="NZ_SMFL01000004.1"/>
</dbReference>
<accession>A0A4R5DVW1</accession>
<dbReference type="PRINTS" id="PR00081">
    <property type="entry name" value="GDHRDH"/>
</dbReference>
<protein>
    <submittedName>
        <fullName evidence="3">SDR family oxidoreductase</fullName>
    </submittedName>
</protein>
<dbReference type="InterPro" id="IPR020904">
    <property type="entry name" value="Sc_DH/Rdtase_CS"/>
</dbReference>